<evidence type="ECO:0000313" key="7">
    <source>
        <dbReference type="EMBL" id="CAA7601654.1"/>
    </source>
</evidence>
<reference evidence="8" key="1">
    <citation type="submission" date="2014-11" db="EMBL/GenBank/DDBJ databases">
        <authorList>
            <person name="Hornung B.V."/>
        </authorList>
    </citation>
    <scope>NUCLEOTIDE SEQUENCE</scope>
    <source>
        <strain evidence="8">INE</strain>
    </source>
</reference>
<keyword evidence="9" id="KW-1185">Reference proteome</keyword>
<name>A0A8S0WP33_9FIRM</name>
<dbReference type="EMBL" id="LR746496">
    <property type="protein sequence ID" value="CAA7601654.1"/>
    <property type="molecule type" value="Genomic_DNA"/>
</dbReference>
<organism evidence="7">
    <name type="scientific">Acididesulfobacillus acetoxydans</name>
    <dbReference type="NCBI Taxonomy" id="1561005"/>
    <lineage>
        <taxon>Bacteria</taxon>
        <taxon>Bacillati</taxon>
        <taxon>Bacillota</taxon>
        <taxon>Clostridia</taxon>
        <taxon>Eubacteriales</taxon>
        <taxon>Peptococcaceae</taxon>
        <taxon>Acididesulfobacillus</taxon>
    </lineage>
</organism>
<dbReference type="InterPro" id="IPR036909">
    <property type="entry name" value="Cyt_c-like_dom_sf"/>
</dbReference>
<accession>A0A8S0WP33</accession>
<evidence type="ECO:0000256" key="2">
    <source>
        <dbReference type="ARBA" id="ARBA00022723"/>
    </source>
</evidence>
<dbReference type="Gene3D" id="1.10.760.10">
    <property type="entry name" value="Cytochrome c-like domain"/>
    <property type="match status" value="1"/>
</dbReference>
<feature type="signal peptide" evidence="5">
    <location>
        <begin position="1"/>
        <end position="21"/>
    </location>
</feature>
<evidence type="ECO:0000256" key="4">
    <source>
        <dbReference type="PROSITE-ProRule" id="PRU00433"/>
    </source>
</evidence>
<dbReference type="Proteomes" id="UP000836597">
    <property type="component" value="Chromosome"/>
</dbReference>
<dbReference type="GO" id="GO:0046872">
    <property type="term" value="F:metal ion binding"/>
    <property type="evidence" value="ECO:0007669"/>
    <property type="project" value="UniProtKB-KW"/>
</dbReference>
<evidence type="ECO:0000313" key="8">
    <source>
        <dbReference type="EMBL" id="CEJ06320.1"/>
    </source>
</evidence>
<dbReference type="PROSITE" id="PS51007">
    <property type="entry name" value="CYTC"/>
    <property type="match status" value="1"/>
</dbReference>
<keyword evidence="1 4" id="KW-0349">Heme</keyword>
<keyword evidence="2 4" id="KW-0479">Metal-binding</keyword>
<proteinExistence type="predicted"/>
<dbReference type="GO" id="GO:0020037">
    <property type="term" value="F:heme binding"/>
    <property type="evidence" value="ECO:0007669"/>
    <property type="project" value="InterPro"/>
</dbReference>
<dbReference type="GO" id="GO:0009055">
    <property type="term" value="F:electron transfer activity"/>
    <property type="evidence" value="ECO:0007669"/>
    <property type="project" value="InterPro"/>
</dbReference>
<dbReference type="EMBL" id="CDGJ01000022">
    <property type="protein sequence ID" value="CEJ06320.1"/>
    <property type="molecule type" value="Genomic_DNA"/>
</dbReference>
<keyword evidence="3 4" id="KW-0408">Iron</keyword>
<sequence length="134" mass="14916">MHTLKLRSFLILSACSLVLFAAVTLLSARLPVPISQQAAAGKRVWQKHNCVSCHTLFGNGGYVGEDLTNIVAKVNPPQLVQYLIQPPVMRPNRYRHHPALKRTEAENVVSYLEYVHTIPTLGWPPQPQKAGDEP</sequence>
<dbReference type="InterPro" id="IPR009056">
    <property type="entry name" value="Cyt_c-like_dom"/>
</dbReference>
<dbReference type="SUPFAM" id="SSF46626">
    <property type="entry name" value="Cytochrome c"/>
    <property type="match status" value="1"/>
</dbReference>
<evidence type="ECO:0000313" key="9">
    <source>
        <dbReference type="Proteomes" id="UP001071230"/>
    </source>
</evidence>
<evidence type="ECO:0000256" key="3">
    <source>
        <dbReference type="ARBA" id="ARBA00023004"/>
    </source>
</evidence>
<dbReference type="AlphaFoldDB" id="A0A8S0WP33"/>
<dbReference type="Proteomes" id="UP001071230">
    <property type="component" value="Unassembled WGS sequence"/>
</dbReference>
<dbReference type="KEGG" id="aacx:DEACI_2321"/>
<feature type="domain" description="Cytochrome c" evidence="6">
    <location>
        <begin position="36"/>
        <end position="116"/>
    </location>
</feature>
<protein>
    <submittedName>
        <fullName evidence="7 8">Cytochrome c</fullName>
    </submittedName>
</protein>
<evidence type="ECO:0000259" key="6">
    <source>
        <dbReference type="PROSITE" id="PS51007"/>
    </source>
</evidence>
<feature type="chain" id="PRO_5038689914" evidence="5">
    <location>
        <begin position="22"/>
        <end position="134"/>
    </location>
</feature>
<evidence type="ECO:0000256" key="1">
    <source>
        <dbReference type="ARBA" id="ARBA00022617"/>
    </source>
</evidence>
<evidence type="ECO:0000256" key="5">
    <source>
        <dbReference type="SAM" id="SignalP"/>
    </source>
</evidence>
<keyword evidence="5" id="KW-0732">Signal</keyword>
<dbReference type="Pfam" id="PF00034">
    <property type="entry name" value="Cytochrom_C"/>
    <property type="match status" value="1"/>
</dbReference>
<reference evidence="7" key="2">
    <citation type="submission" date="2020-01" db="EMBL/GenBank/DDBJ databases">
        <authorList>
            <person name="Hornung B."/>
        </authorList>
    </citation>
    <scope>NUCLEOTIDE SEQUENCE</scope>
    <source>
        <strain evidence="7">PacBioINE</strain>
    </source>
</reference>
<gene>
    <name evidence="8" type="ORF">DEACI_0768</name>
    <name evidence="7" type="ORF">DEACI_2321</name>
</gene>